<comment type="caution">
    <text evidence="2">The sequence shown here is derived from an EMBL/GenBank/DDBJ whole genome shotgun (WGS) entry which is preliminary data.</text>
</comment>
<reference evidence="2 3" key="1">
    <citation type="submission" date="2022-11" db="EMBL/GenBank/DDBJ databases">
        <title>Whole genome sequence of Eschrichtius robustus ER-17-0199.</title>
        <authorList>
            <person name="Bruniche-Olsen A."/>
            <person name="Black A.N."/>
            <person name="Fields C.J."/>
            <person name="Walden K."/>
            <person name="Dewoody J.A."/>
        </authorList>
    </citation>
    <scope>NUCLEOTIDE SEQUENCE [LARGE SCALE GENOMIC DNA]</scope>
    <source>
        <strain evidence="2">ER-17-0199</strain>
        <tissue evidence="2">Blubber</tissue>
    </source>
</reference>
<gene>
    <name evidence="2" type="ORF">J1605_004586</name>
</gene>
<sequence>MALDDIRPKAGNDPRSGKHLPARFSDYTGTDVGRAPGRKQAGCTLGGKAEGAHPPSPASPKTAALGPHRDPHPPRPAPPPGGCTRRHSHPEKKEIEAAGPGPCPGARKPRDAANPAERLGCPPRAPGAAHPGPNLAPRPGSPSRCRSPLAPPRRPRAPPADVTARGRGPPPIKGAAGGATAGLCARVCRSVPRTA</sequence>
<evidence type="ECO:0000313" key="2">
    <source>
        <dbReference type="EMBL" id="KAJ8790613.1"/>
    </source>
</evidence>
<dbReference type="EMBL" id="JAIQCJ010001354">
    <property type="protein sequence ID" value="KAJ8790613.1"/>
    <property type="molecule type" value="Genomic_DNA"/>
</dbReference>
<evidence type="ECO:0000313" key="3">
    <source>
        <dbReference type="Proteomes" id="UP001159641"/>
    </source>
</evidence>
<dbReference type="AlphaFoldDB" id="A0AB34HEV6"/>
<feature type="compositionally biased region" description="Basic and acidic residues" evidence="1">
    <location>
        <begin position="1"/>
        <end position="16"/>
    </location>
</feature>
<name>A0AB34HEV6_ESCRO</name>
<organism evidence="2 3">
    <name type="scientific">Eschrichtius robustus</name>
    <name type="common">California gray whale</name>
    <name type="synonym">Eschrichtius gibbosus</name>
    <dbReference type="NCBI Taxonomy" id="9764"/>
    <lineage>
        <taxon>Eukaryota</taxon>
        <taxon>Metazoa</taxon>
        <taxon>Chordata</taxon>
        <taxon>Craniata</taxon>
        <taxon>Vertebrata</taxon>
        <taxon>Euteleostomi</taxon>
        <taxon>Mammalia</taxon>
        <taxon>Eutheria</taxon>
        <taxon>Laurasiatheria</taxon>
        <taxon>Artiodactyla</taxon>
        <taxon>Whippomorpha</taxon>
        <taxon>Cetacea</taxon>
        <taxon>Mysticeti</taxon>
        <taxon>Eschrichtiidae</taxon>
        <taxon>Eschrichtius</taxon>
    </lineage>
</organism>
<feature type="region of interest" description="Disordered" evidence="1">
    <location>
        <begin position="1"/>
        <end position="182"/>
    </location>
</feature>
<proteinExistence type="predicted"/>
<dbReference type="Proteomes" id="UP001159641">
    <property type="component" value="Unassembled WGS sequence"/>
</dbReference>
<evidence type="ECO:0008006" key="4">
    <source>
        <dbReference type="Google" id="ProtNLM"/>
    </source>
</evidence>
<protein>
    <recommendedName>
        <fullName evidence="4">Basic proline-rich protein-like</fullName>
    </recommendedName>
</protein>
<evidence type="ECO:0000256" key="1">
    <source>
        <dbReference type="SAM" id="MobiDB-lite"/>
    </source>
</evidence>
<accession>A0AB34HEV6</accession>
<keyword evidence="3" id="KW-1185">Reference proteome</keyword>
<feature type="compositionally biased region" description="Low complexity" evidence="1">
    <location>
        <begin position="120"/>
        <end position="133"/>
    </location>
</feature>